<evidence type="ECO:0000313" key="1">
    <source>
        <dbReference type="EMBL" id="ETV90725.1"/>
    </source>
</evidence>
<dbReference type="RefSeq" id="XP_008880665.1">
    <property type="nucleotide sequence ID" value="XM_008882443.1"/>
</dbReference>
<gene>
    <name evidence="1" type="ORF">H310_14562</name>
</gene>
<proteinExistence type="predicted"/>
<protein>
    <submittedName>
        <fullName evidence="1">Uncharacterized protein</fullName>
    </submittedName>
</protein>
<sequence length="111" mass="12443">MPQDAGIVRVHDLFRHFPIASTHRLVDFLEHQCVDPMITCGVFRWAMSGVGSRLIVVHTPRIHHPERDQPLETIAPTHGMIVVLTFHVKIQVERLSKNAASSAGRTGAYTQ</sequence>
<dbReference type="GeneID" id="20091612"/>
<dbReference type="AlphaFoldDB" id="A0A024T996"/>
<dbReference type="EMBL" id="KI914025">
    <property type="protein sequence ID" value="ETV90725.1"/>
    <property type="molecule type" value="Genomic_DNA"/>
</dbReference>
<dbReference type="VEuPathDB" id="FungiDB:H310_14562"/>
<organism evidence="1">
    <name type="scientific">Aphanomyces invadans</name>
    <dbReference type="NCBI Taxonomy" id="157072"/>
    <lineage>
        <taxon>Eukaryota</taxon>
        <taxon>Sar</taxon>
        <taxon>Stramenopiles</taxon>
        <taxon>Oomycota</taxon>
        <taxon>Saprolegniomycetes</taxon>
        <taxon>Saprolegniales</taxon>
        <taxon>Verrucalvaceae</taxon>
        <taxon>Aphanomyces</taxon>
    </lineage>
</organism>
<name>A0A024T996_9STRA</name>
<accession>A0A024T996</accession>
<reference evidence="1" key="1">
    <citation type="submission" date="2013-12" db="EMBL/GenBank/DDBJ databases">
        <title>The Genome Sequence of Aphanomyces invadans NJM9701.</title>
        <authorList>
            <consortium name="The Broad Institute Genomics Platform"/>
            <person name="Russ C."/>
            <person name="Tyler B."/>
            <person name="van West P."/>
            <person name="Dieguez-Uribeondo J."/>
            <person name="Young S.K."/>
            <person name="Zeng Q."/>
            <person name="Gargeya S."/>
            <person name="Fitzgerald M."/>
            <person name="Abouelleil A."/>
            <person name="Alvarado L."/>
            <person name="Chapman S.B."/>
            <person name="Gainer-Dewar J."/>
            <person name="Goldberg J."/>
            <person name="Griggs A."/>
            <person name="Gujja S."/>
            <person name="Hansen M."/>
            <person name="Howarth C."/>
            <person name="Imamovic A."/>
            <person name="Ireland A."/>
            <person name="Larimer J."/>
            <person name="McCowan C."/>
            <person name="Murphy C."/>
            <person name="Pearson M."/>
            <person name="Poon T.W."/>
            <person name="Priest M."/>
            <person name="Roberts A."/>
            <person name="Saif S."/>
            <person name="Shea T."/>
            <person name="Sykes S."/>
            <person name="Wortman J."/>
            <person name="Nusbaum C."/>
            <person name="Birren B."/>
        </authorList>
    </citation>
    <scope>NUCLEOTIDE SEQUENCE [LARGE SCALE GENOMIC DNA]</scope>
    <source>
        <strain evidence="1">NJM9701</strain>
    </source>
</reference>